<dbReference type="Pfam" id="PF13585">
    <property type="entry name" value="CHU_C"/>
    <property type="match status" value="1"/>
</dbReference>
<organism evidence="3 5">
    <name type="scientific">Nonlabens ulvanivorans</name>
    <name type="common">Persicivirga ulvanivorans</name>
    <dbReference type="NCBI Taxonomy" id="906888"/>
    <lineage>
        <taxon>Bacteria</taxon>
        <taxon>Pseudomonadati</taxon>
        <taxon>Bacteroidota</taxon>
        <taxon>Flavobacteriia</taxon>
        <taxon>Flavobacteriales</taxon>
        <taxon>Flavobacteriaceae</taxon>
        <taxon>Nonlabens</taxon>
    </lineage>
</organism>
<dbReference type="SUPFAM" id="SSF49299">
    <property type="entry name" value="PKD domain"/>
    <property type="match status" value="1"/>
</dbReference>
<reference evidence="4 6" key="2">
    <citation type="submission" date="2018-03" db="EMBL/GenBank/DDBJ databases">
        <title>Genomic Encyclopedia of Archaeal and Bacterial Type Strains, Phase II (KMG-II): from individual species to whole genera.</title>
        <authorList>
            <person name="Goeker M."/>
        </authorList>
    </citation>
    <scope>NUCLEOTIDE SEQUENCE [LARGE SCALE GENOMIC DNA]</scope>
    <source>
        <strain evidence="4 6">DSM 22727</strain>
    </source>
</reference>
<evidence type="ECO:0000256" key="1">
    <source>
        <dbReference type="SAM" id="SignalP"/>
    </source>
</evidence>
<comment type="caution">
    <text evidence="3">The sequence shown here is derived from an EMBL/GenBank/DDBJ whole genome shotgun (WGS) entry which is preliminary data.</text>
</comment>
<evidence type="ECO:0000313" key="4">
    <source>
        <dbReference type="EMBL" id="PRX13629.1"/>
    </source>
</evidence>
<keyword evidence="6" id="KW-1185">Reference proteome</keyword>
<dbReference type="NCBIfam" id="TIGR04131">
    <property type="entry name" value="Bac_Flav_CTERM"/>
    <property type="match status" value="1"/>
</dbReference>
<dbReference type="InterPro" id="IPR022409">
    <property type="entry name" value="PKD/Chitinase_dom"/>
</dbReference>
<dbReference type="RefSeq" id="WP_036584972.1">
    <property type="nucleotide sequence ID" value="NZ_JPJI01000032.1"/>
</dbReference>
<evidence type="ECO:0000313" key="3">
    <source>
        <dbReference type="EMBL" id="KEZ93248.1"/>
    </source>
</evidence>
<dbReference type="Gene3D" id="2.60.40.10">
    <property type="entry name" value="Immunoglobulins"/>
    <property type="match status" value="1"/>
</dbReference>
<dbReference type="CDD" id="cd00146">
    <property type="entry name" value="PKD"/>
    <property type="match status" value="1"/>
</dbReference>
<accession>A0A084JWB4</accession>
<dbReference type="InterPro" id="IPR000601">
    <property type="entry name" value="PKD_dom"/>
</dbReference>
<dbReference type="EMBL" id="PVNA01000003">
    <property type="protein sequence ID" value="PRX13629.1"/>
    <property type="molecule type" value="Genomic_DNA"/>
</dbReference>
<dbReference type="OrthoDB" id="9765926at2"/>
<proteinExistence type="predicted"/>
<protein>
    <submittedName>
        <fullName evidence="4">Gliding motility-associated-like protein</fullName>
    </submittedName>
</protein>
<keyword evidence="1" id="KW-0732">Signal</keyword>
<evidence type="ECO:0000259" key="2">
    <source>
        <dbReference type="PROSITE" id="PS50093"/>
    </source>
</evidence>
<dbReference type="Proteomes" id="UP000239997">
    <property type="component" value="Unassembled WGS sequence"/>
</dbReference>
<dbReference type="PROSITE" id="PS50093">
    <property type="entry name" value="PKD"/>
    <property type="match status" value="1"/>
</dbReference>
<gene>
    <name evidence="3" type="ORF">IL45_14110</name>
    <name evidence="4" type="ORF">LY02_01874</name>
</gene>
<dbReference type="InterPro" id="IPR035986">
    <property type="entry name" value="PKD_dom_sf"/>
</dbReference>
<dbReference type="Proteomes" id="UP000028531">
    <property type="component" value="Unassembled WGS sequence"/>
</dbReference>
<dbReference type="SMART" id="SM00089">
    <property type="entry name" value="PKD"/>
    <property type="match status" value="1"/>
</dbReference>
<feature type="domain" description="PKD" evidence="2">
    <location>
        <begin position="444"/>
        <end position="492"/>
    </location>
</feature>
<dbReference type="InterPro" id="IPR013783">
    <property type="entry name" value="Ig-like_fold"/>
</dbReference>
<dbReference type="EMBL" id="JPJI01000032">
    <property type="protein sequence ID" value="KEZ93248.1"/>
    <property type="molecule type" value="Genomic_DNA"/>
</dbReference>
<dbReference type="InterPro" id="IPR026341">
    <property type="entry name" value="T9SS_type_B"/>
</dbReference>
<evidence type="ECO:0000313" key="5">
    <source>
        <dbReference type="Proteomes" id="UP000028531"/>
    </source>
</evidence>
<dbReference type="AlphaFoldDB" id="A0A084JWB4"/>
<sequence length="682" mass="74431">MRYILIGFIIFCSAFAKAQLESSQWYFGVTAGIDFSSGTATATGVGQLVTGEGCATISDDLGNLLFYTDGSLVFDSTHNLMPNGTGLLGDSSSTSSAIIVPQPGNDDLYYIFTVDTSDQQYRMNVGFHYSIVDMSLNGGTGDIVSLQKNINLLPLTSEKLTAISNATGDGFWVLTQFEDTYYAYEITAAGLNLAPVTSIVGPTIELISTPITNVDVAAMRGYIKLNARGDKLVAAHFSNNTTAEFSGITNVLEARSLAYAQGGELYLYDFDNATGVVSNPQPLMTRADGASFYGVEFSGNGRYLYAEADYMLPSTTVIYEFLRGEILQYDLTAANIAASKTVVHTDMIAPFRGALQLGLDNRIYHSRINESFLSVINNPDDGGTASNYIYNDFALTNGAQAIYGLPIFVQSFLLNGDINAVDHCFGESQAFTFNTSAQVESILWDFGDINSSNNISMDLNPSHIFSAPGTYTVTANVETLVSSFTETIEITVFEPAIIDAVPMDIELCDEGFDTASFDLSIIESQVSSTLNQSVSIHETDEEARLNINSISTNLPYQNISSPQTLYVRVSNTNCYDITSFNINVKNCLVKVFNVLTPDDDGINDTFIVSGLRDVYDKHKIFIFTRYGMKIWEGDNDTPSWDGTSNRGLAHNSSKRLPTGTYFYIIEFNEPGLKPIAGYVYLN</sequence>
<reference evidence="3 5" key="1">
    <citation type="submission" date="2014-07" db="EMBL/GenBank/DDBJ databases">
        <title>Draft genome sequence of Nonlabens ulvanivorans, an ulvan degrading bacterium.</title>
        <authorList>
            <person name="Kopel M."/>
            <person name="Helbert W."/>
            <person name="Henrissat B."/>
            <person name="Doniger T."/>
            <person name="Banin E."/>
        </authorList>
    </citation>
    <scope>NUCLEOTIDE SEQUENCE [LARGE SCALE GENOMIC DNA]</scope>
    <source>
        <strain evidence="3 5">PLR</strain>
    </source>
</reference>
<name>A0A084JWB4_NONUL</name>
<feature type="signal peptide" evidence="1">
    <location>
        <begin position="1"/>
        <end position="18"/>
    </location>
</feature>
<dbReference type="Pfam" id="PF00801">
    <property type="entry name" value="PKD"/>
    <property type="match status" value="1"/>
</dbReference>
<feature type="chain" id="PRO_5001777620" evidence="1">
    <location>
        <begin position="19"/>
        <end position="682"/>
    </location>
</feature>
<evidence type="ECO:0000313" key="6">
    <source>
        <dbReference type="Proteomes" id="UP000239997"/>
    </source>
</evidence>